<evidence type="ECO:0000256" key="12">
    <source>
        <dbReference type="SAM" id="SignalP"/>
    </source>
</evidence>
<evidence type="ECO:0000256" key="8">
    <source>
        <dbReference type="ARBA" id="ARBA00022977"/>
    </source>
</evidence>
<keyword evidence="8" id="KW-0784">Thiamine biosynthesis</keyword>
<reference evidence="14 15" key="1">
    <citation type="submission" date="2019-11" db="EMBL/GenBank/DDBJ databases">
        <authorList>
            <person name="Jiang L.-Q."/>
        </authorList>
    </citation>
    <scope>NUCLEOTIDE SEQUENCE [LARGE SCALE GENOMIC DNA]</scope>
    <source>
        <strain evidence="14 15">YIM 132087</strain>
    </source>
</reference>
<gene>
    <name evidence="14" type="ORF">GIS00_24250</name>
</gene>
<feature type="domain" description="SsuA/THI5-like" evidence="13">
    <location>
        <begin position="69"/>
        <end position="272"/>
    </location>
</feature>
<dbReference type="AlphaFoldDB" id="A0A7K1FSD3"/>
<protein>
    <recommendedName>
        <fullName evidence="10">Thiamine pyrimidine synthase</fullName>
    </recommendedName>
</protein>
<dbReference type="Gene3D" id="3.40.190.10">
    <property type="entry name" value="Periplasmic binding protein-like II"/>
    <property type="match status" value="2"/>
</dbReference>
<dbReference type="SUPFAM" id="SSF53850">
    <property type="entry name" value="Periplasmic binding protein-like II"/>
    <property type="match status" value="1"/>
</dbReference>
<keyword evidence="6" id="KW-0479">Metal-binding</keyword>
<comment type="function">
    <text evidence="1">Responsible for the formation of the pyrimidine heterocycle in the thiamine biosynthesis pathway. Catalyzes the formation of hydroxymethylpyrimidine phosphate (HMP-P) from histidine and pyridoxal phosphate (PLP). The protein uses PLP and the active site histidine to form HMP-P, generating an inactive enzyme. The enzyme can only undergo a single turnover, which suggests it is a suicide enzyme.</text>
</comment>
<keyword evidence="15" id="KW-1185">Reference proteome</keyword>
<proteinExistence type="inferred from homology"/>
<dbReference type="GO" id="GO:0016740">
    <property type="term" value="F:transferase activity"/>
    <property type="evidence" value="ECO:0007669"/>
    <property type="project" value="UniProtKB-KW"/>
</dbReference>
<dbReference type="PROSITE" id="PS51257">
    <property type="entry name" value="PROKAR_LIPOPROTEIN"/>
    <property type="match status" value="1"/>
</dbReference>
<dbReference type="InterPro" id="IPR015168">
    <property type="entry name" value="SsuA/THI5"/>
</dbReference>
<evidence type="ECO:0000313" key="15">
    <source>
        <dbReference type="Proteomes" id="UP000460221"/>
    </source>
</evidence>
<evidence type="ECO:0000313" key="14">
    <source>
        <dbReference type="EMBL" id="MTD17052.1"/>
    </source>
</evidence>
<evidence type="ECO:0000256" key="7">
    <source>
        <dbReference type="ARBA" id="ARBA00022898"/>
    </source>
</evidence>
<keyword evidence="9" id="KW-0408">Iron</keyword>
<comment type="subunit">
    <text evidence="4">Homodimer.</text>
</comment>
<dbReference type="EMBL" id="WLYK01000013">
    <property type="protein sequence ID" value="MTD17052.1"/>
    <property type="molecule type" value="Genomic_DNA"/>
</dbReference>
<comment type="similarity">
    <text evidence="3">Belongs to the NMT1/THI5 family.</text>
</comment>
<dbReference type="PROSITE" id="PS51318">
    <property type="entry name" value="TAT"/>
    <property type="match status" value="1"/>
</dbReference>
<keyword evidence="5 14" id="KW-0808">Transferase</keyword>
<evidence type="ECO:0000256" key="5">
    <source>
        <dbReference type="ARBA" id="ARBA00022679"/>
    </source>
</evidence>
<evidence type="ECO:0000256" key="3">
    <source>
        <dbReference type="ARBA" id="ARBA00009406"/>
    </source>
</evidence>
<dbReference type="InterPro" id="IPR006311">
    <property type="entry name" value="TAT_signal"/>
</dbReference>
<dbReference type="RefSeq" id="WP_154771056.1">
    <property type="nucleotide sequence ID" value="NZ_WLYK01000013.1"/>
</dbReference>
<organism evidence="14 15">
    <name type="scientific">Nakamurella alba</name>
    <dbReference type="NCBI Taxonomy" id="2665158"/>
    <lineage>
        <taxon>Bacteria</taxon>
        <taxon>Bacillati</taxon>
        <taxon>Actinomycetota</taxon>
        <taxon>Actinomycetes</taxon>
        <taxon>Nakamurellales</taxon>
        <taxon>Nakamurellaceae</taxon>
        <taxon>Nakamurella</taxon>
    </lineage>
</organism>
<evidence type="ECO:0000256" key="4">
    <source>
        <dbReference type="ARBA" id="ARBA00011738"/>
    </source>
</evidence>
<dbReference type="InterPro" id="IPR027939">
    <property type="entry name" value="NMT1/THI5"/>
</dbReference>
<evidence type="ECO:0000256" key="9">
    <source>
        <dbReference type="ARBA" id="ARBA00023004"/>
    </source>
</evidence>
<dbReference type="PANTHER" id="PTHR31528:SF1">
    <property type="entry name" value="4-AMINO-5-HYDROXYMETHYL-2-METHYLPYRIMIDINE PHOSPHATE SYNTHASE THI11-RELATED"/>
    <property type="match status" value="1"/>
</dbReference>
<comment type="pathway">
    <text evidence="2">Cofactor biosynthesis; thiamine diphosphate biosynthesis.</text>
</comment>
<dbReference type="Pfam" id="PF09084">
    <property type="entry name" value="NMT1"/>
    <property type="match status" value="1"/>
</dbReference>
<feature type="signal peptide" evidence="12">
    <location>
        <begin position="1"/>
        <end position="28"/>
    </location>
</feature>
<evidence type="ECO:0000256" key="1">
    <source>
        <dbReference type="ARBA" id="ARBA00003469"/>
    </source>
</evidence>
<keyword evidence="7" id="KW-0663">Pyridoxal phosphate</keyword>
<evidence type="ECO:0000259" key="13">
    <source>
        <dbReference type="Pfam" id="PF09084"/>
    </source>
</evidence>
<evidence type="ECO:0000256" key="11">
    <source>
        <dbReference type="ARBA" id="ARBA00048179"/>
    </source>
</evidence>
<comment type="caution">
    <text evidence="14">The sequence shown here is derived from an EMBL/GenBank/DDBJ whole genome shotgun (WGS) entry which is preliminary data.</text>
</comment>
<evidence type="ECO:0000256" key="2">
    <source>
        <dbReference type="ARBA" id="ARBA00004948"/>
    </source>
</evidence>
<dbReference type="GO" id="GO:0009228">
    <property type="term" value="P:thiamine biosynthetic process"/>
    <property type="evidence" value="ECO:0007669"/>
    <property type="project" value="UniProtKB-KW"/>
</dbReference>
<evidence type="ECO:0000256" key="6">
    <source>
        <dbReference type="ARBA" id="ARBA00022723"/>
    </source>
</evidence>
<evidence type="ECO:0000256" key="10">
    <source>
        <dbReference type="ARBA" id="ARBA00033171"/>
    </source>
</evidence>
<comment type="catalytic activity">
    <reaction evidence="11">
        <text>N(6)-(pyridoxal phosphate)-L-lysyl-[4-amino-5-hydroxymethyl-2-methylpyrimidine phosphate synthase] + L-histidyl-[4-amino-5-hydroxymethyl-2-methylpyrimidine phosphate synthase] + 2 Fe(3+) + 4 H2O = L-lysyl-[4-amino-5-hydroxymethyl-2-methylpyrimidine phosphate synthase] + (2S)-2-amino-5-hydroxy-4-oxopentanoyl-[4-amino-5-hydroxymethyl-2-methylpyrimidine phosphate synthase] + 4-amino-2-methyl-5-(phosphooxymethyl)pyrimidine + 3-oxopropanoate + 2 Fe(2+) + 2 H(+)</text>
        <dbReference type="Rhea" id="RHEA:65756"/>
        <dbReference type="Rhea" id="RHEA-COMP:16892"/>
        <dbReference type="Rhea" id="RHEA-COMP:16893"/>
        <dbReference type="Rhea" id="RHEA-COMP:16894"/>
        <dbReference type="Rhea" id="RHEA-COMP:16895"/>
        <dbReference type="ChEBI" id="CHEBI:15377"/>
        <dbReference type="ChEBI" id="CHEBI:15378"/>
        <dbReference type="ChEBI" id="CHEBI:29033"/>
        <dbReference type="ChEBI" id="CHEBI:29034"/>
        <dbReference type="ChEBI" id="CHEBI:29969"/>
        <dbReference type="ChEBI" id="CHEBI:29979"/>
        <dbReference type="ChEBI" id="CHEBI:33190"/>
        <dbReference type="ChEBI" id="CHEBI:58354"/>
        <dbReference type="ChEBI" id="CHEBI:143915"/>
        <dbReference type="ChEBI" id="CHEBI:157692"/>
    </reaction>
    <physiologicalReaction direction="left-to-right" evidence="11">
        <dbReference type="Rhea" id="RHEA:65757"/>
    </physiologicalReaction>
</comment>
<accession>A0A7K1FSD3</accession>
<keyword evidence="12" id="KW-0732">Signal</keyword>
<name>A0A7K1FSD3_9ACTN</name>
<dbReference type="GO" id="GO:0046872">
    <property type="term" value="F:metal ion binding"/>
    <property type="evidence" value="ECO:0007669"/>
    <property type="project" value="UniProtKB-KW"/>
</dbReference>
<sequence>MIDRRQFLRRTGMGAGALAMLGPAGLLAACGSDEAATPAASGTGSATSGSAPATLTPLRMQSAWVSDAEFMGYYIALDKGYYSAAGLDYTYLPGGPDVIPETTLLAGQAEVALTTVEGVAKLVADEGAKLKIIGTQYQKNPAGVVSLKANNITEPKDLIGRTLAIAPVGQITFEALFAANNLDIADVTIVPYAYDPTPLLEGEIDASGDFVTNVPFTIQEKGGDPTSFLLYDYGLKLYNDAVVVQEEYLAEHRAELVSFLRASRQGWDENFKDTTAYIPLLKEGFGKDTGRSAANEEYFNKAQQDLIEHPDGVYAMTADDIDANIETLQRFGIQVDASLFDTSLLEEI</sequence>
<dbReference type="PANTHER" id="PTHR31528">
    <property type="entry name" value="4-AMINO-5-HYDROXYMETHYL-2-METHYLPYRIMIDINE PHOSPHATE SYNTHASE THI11-RELATED"/>
    <property type="match status" value="1"/>
</dbReference>
<feature type="chain" id="PRO_5039453067" description="Thiamine pyrimidine synthase" evidence="12">
    <location>
        <begin position="29"/>
        <end position="348"/>
    </location>
</feature>
<dbReference type="Proteomes" id="UP000460221">
    <property type="component" value="Unassembled WGS sequence"/>
</dbReference>